<feature type="transmembrane region" description="Helical" evidence="5">
    <location>
        <begin position="71"/>
        <end position="89"/>
    </location>
</feature>
<proteinExistence type="predicted"/>
<dbReference type="AlphaFoldDB" id="A0A382U0R1"/>
<organism evidence="6">
    <name type="scientific">marine metagenome</name>
    <dbReference type="NCBI Taxonomy" id="408172"/>
    <lineage>
        <taxon>unclassified sequences</taxon>
        <taxon>metagenomes</taxon>
        <taxon>ecological metagenomes</taxon>
    </lineage>
</organism>
<dbReference type="InterPro" id="IPR023271">
    <property type="entry name" value="Aquaporin-like"/>
</dbReference>
<evidence type="ECO:0000313" key="6">
    <source>
        <dbReference type="EMBL" id="SVD27914.1"/>
    </source>
</evidence>
<evidence type="ECO:0000256" key="2">
    <source>
        <dbReference type="ARBA" id="ARBA00022692"/>
    </source>
</evidence>
<feature type="transmembrane region" description="Helical" evidence="5">
    <location>
        <begin position="128"/>
        <end position="146"/>
    </location>
</feature>
<reference evidence="6" key="1">
    <citation type="submission" date="2018-05" db="EMBL/GenBank/DDBJ databases">
        <authorList>
            <person name="Lanie J.A."/>
            <person name="Ng W.-L."/>
            <person name="Kazmierczak K.M."/>
            <person name="Andrzejewski T.M."/>
            <person name="Davidsen T.M."/>
            <person name="Wayne K.J."/>
            <person name="Tettelin H."/>
            <person name="Glass J.I."/>
            <person name="Rusch D."/>
            <person name="Podicherti R."/>
            <person name="Tsui H.-C.T."/>
            <person name="Winkler M.E."/>
        </authorList>
    </citation>
    <scope>NUCLEOTIDE SEQUENCE</scope>
</reference>
<sequence>MDMDNMMNEMGGAFMVCWLAGGMDSLEGALVLAAAWMAISGAHILPVITWGHIMTGDLGDTDAWMDNGSRLVAQFVGAALALAIMGDFGEFAASSVATSGFEIVTGDVVMAIAGGALMWTVYSRCDAWVAAFAIMALAGAGGLDVTGAGDMAAQMLGGGVDAVAESAAGAGDGVDAIVVDSMDAVVDWVMTGLWAGVGALVATKVPDMV</sequence>
<dbReference type="EMBL" id="UINC01140643">
    <property type="protein sequence ID" value="SVD27914.1"/>
    <property type="molecule type" value="Genomic_DNA"/>
</dbReference>
<evidence type="ECO:0000256" key="4">
    <source>
        <dbReference type="ARBA" id="ARBA00023136"/>
    </source>
</evidence>
<dbReference type="SUPFAM" id="SSF81338">
    <property type="entry name" value="Aquaporin-like"/>
    <property type="match status" value="1"/>
</dbReference>
<accession>A0A382U0R1</accession>
<comment type="subcellular location">
    <subcellularLocation>
        <location evidence="1">Membrane</location>
        <topology evidence="1">Multi-pass membrane protein</topology>
    </subcellularLocation>
</comment>
<evidence type="ECO:0000256" key="1">
    <source>
        <dbReference type="ARBA" id="ARBA00004141"/>
    </source>
</evidence>
<dbReference type="GO" id="GO:0016020">
    <property type="term" value="C:membrane"/>
    <property type="evidence" value="ECO:0007669"/>
    <property type="project" value="UniProtKB-SubCell"/>
</dbReference>
<evidence type="ECO:0000256" key="5">
    <source>
        <dbReference type="SAM" id="Phobius"/>
    </source>
</evidence>
<protein>
    <submittedName>
        <fullName evidence="6">Uncharacterized protein</fullName>
    </submittedName>
</protein>
<keyword evidence="2 5" id="KW-0812">Transmembrane</keyword>
<gene>
    <name evidence="6" type="ORF">METZ01_LOCUS380768</name>
</gene>
<evidence type="ECO:0000256" key="3">
    <source>
        <dbReference type="ARBA" id="ARBA00022989"/>
    </source>
</evidence>
<keyword evidence="4 5" id="KW-0472">Membrane</keyword>
<keyword evidence="3 5" id="KW-1133">Transmembrane helix</keyword>
<name>A0A382U0R1_9ZZZZ</name>
<feature type="transmembrane region" description="Helical" evidence="5">
    <location>
        <begin position="101"/>
        <end position="122"/>
    </location>
</feature>